<dbReference type="Proteomes" id="UP000246121">
    <property type="component" value="Unassembled WGS sequence"/>
</dbReference>
<feature type="region of interest" description="Disordered" evidence="1">
    <location>
        <begin position="87"/>
        <end position="108"/>
    </location>
</feature>
<keyword evidence="2" id="KW-0812">Transmembrane</keyword>
<proteinExistence type="predicted"/>
<evidence type="ECO:0000256" key="3">
    <source>
        <dbReference type="SAM" id="SignalP"/>
    </source>
</evidence>
<dbReference type="AlphaFoldDB" id="A0A2V2VC63"/>
<evidence type="ECO:0000313" key="4">
    <source>
        <dbReference type="EMBL" id="PWU93136.1"/>
    </source>
</evidence>
<evidence type="ECO:0000256" key="2">
    <source>
        <dbReference type="SAM" id="Phobius"/>
    </source>
</evidence>
<feature type="chain" id="PRO_5015998174" evidence="3">
    <location>
        <begin position="24"/>
        <end position="159"/>
    </location>
</feature>
<sequence>MRERTLRATTLLLLLAPTNTVLGGWYPAPSLRRSSCMWYASHTVWIALLFALLPVVSVPIGFILLFVCWLVFSFSSIKLIKQGETMSGRPETVHGGNGEGPASTGRKEMVGGWRGRCLRVAQINSLRLAEEWRKRGNHSGLLTVVWKMCCWRQRLAVPT</sequence>
<keyword evidence="2" id="KW-1133">Transmembrane helix</keyword>
<comment type="caution">
    <text evidence="4">The sequence shown here is derived from an EMBL/GenBank/DDBJ whole genome shotgun (WGS) entry which is preliminary data.</text>
</comment>
<gene>
    <name evidence="4" type="ORF">C4B63_33g169</name>
</gene>
<dbReference type="VEuPathDB" id="TriTrypDB:TcCLB.508023.40"/>
<dbReference type="EMBL" id="PRFA01000033">
    <property type="protein sequence ID" value="PWU93136.1"/>
    <property type="molecule type" value="Genomic_DNA"/>
</dbReference>
<evidence type="ECO:0000313" key="5">
    <source>
        <dbReference type="Proteomes" id="UP000246121"/>
    </source>
</evidence>
<name>A0A2V2VC63_TRYCR</name>
<protein>
    <submittedName>
        <fullName evidence="4">Putative retrotransposon hot spot protein (RHS,)</fullName>
    </submittedName>
</protein>
<keyword evidence="2" id="KW-0472">Membrane</keyword>
<evidence type="ECO:0000256" key="1">
    <source>
        <dbReference type="SAM" id="MobiDB-lite"/>
    </source>
</evidence>
<dbReference type="VEuPathDB" id="TriTrypDB:C4B63_33g169"/>
<organism evidence="4 5">
    <name type="scientific">Trypanosoma cruzi</name>
    <dbReference type="NCBI Taxonomy" id="5693"/>
    <lineage>
        <taxon>Eukaryota</taxon>
        <taxon>Discoba</taxon>
        <taxon>Euglenozoa</taxon>
        <taxon>Kinetoplastea</taxon>
        <taxon>Metakinetoplastina</taxon>
        <taxon>Trypanosomatida</taxon>
        <taxon>Trypanosomatidae</taxon>
        <taxon>Trypanosoma</taxon>
        <taxon>Schizotrypanum</taxon>
    </lineage>
</organism>
<accession>A0A2V2VC63</accession>
<feature type="transmembrane region" description="Helical" evidence="2">
    <location>
        <begin position="47"/>
        <end position="72"/>
    </location>
</feature>
<feature type="signal peptide" evidence="3">
    <location>
        <begin position="1"/>
        <end position="23"/>
    </location>
</feature>
<reference evidence="4 5" key="1">
    <citation type="journal article" date="2018" name="Microb. Genom.">
        <title>Expanding an expanded genome: long-read sequencing of Trypanosoma cruzi.</title>
        <authorList>
            <person name="Berna L."/>
            <person name="Rodriguez M."/>
            <person name="Chiribao M.L."/>
            <person name="Parodi-Talice A."/>
            <person name="Pita S."/>
            <person name="Rijo G."/>
            <person name="Alvarez-Valin F."/>
            <person name="Robello C."/>
        </authorList>
    </citation>
    <scope>NUCLEOTIDE SEQUENCE [LARGE SCALE GENOMIC DNA]</scope>
    <source>
        <strain evidence="4 5">Dm28c</strain>
    </source>
</reference>
<keyword evidence="3" id="KW-0732">Signal</keyword>